<evidence type="ECO:0000256" key="3">
    <source>
        <dbReference type="ARBA" id="ARBA00004742"/>
    </source>
</evidence>
<dbReference type="FunFam" id="3.40.50.1100:FF:000040">
    <property type="entry name" value="L-serine dehydratase, putative"/>
    <property type="match status" value="1"/>
</dbReference>
<evidence type="ECO:0000313" key="12">
    <source>
        <dbReference type="EMBL" id="SCU79760.1"/>
    </source>
</evidence>
<evidence type="ECO:0000256" key="9">
    <source>
        <dbReference type="ARBA" id="ARBA00023239"/>
    </source>
</evidence>
<evidence type="ECO:0000256" key="10">
    <source>
        <dbReference type="ARBA" id="ARBA00049406"/>
    </source>
</evidence>
<dbReference type="GO" id="GO:0006094">
    <property type="term" value="P:gluconeogenesis"/>
    <property type="evidence" value="ECO:0007669"/>
    <property type="project" value="UniProtKB-KW"/>
</dbReference>
<dbReference type="SUPFAM" id="SSF53686">
    <property type="entry name" value="Tryptophan synthase beta subunit-like PLP-dependent enzymes"/>
    <property type="match status" value="1"/>
</dbReference>
<reference evidence="13" key="1">
    <citation type="submission" date="2016-03" db="EMBL/GenBank/DDBJ databases">
        <authorList>
            <person name="Devillers Hugo."/>
        </authorList>
    </citation>
    <scope>NUCLEOTIDE SEQUENCE [LARGE SCALE GENOMIC DNA]</scope>
</reference>
<keyword evidence="13" id="KW-1185">Reference proteome</keyword>
<comment type="cofactor">
    <cofactor evidence="1">
        <name>pyridoxal 5'-phosphate</name>
        <dbReference type="ChEBI" id="CHEBI:597326"/>
    </cofactor>
</comment>
<dbReference type="Proteomes" id="UP000191144">
    <property type="component" value="Chromosome B"/>
</dbReference>
<dbReference type="EC" id="4.3.1.17" evidence="5"/>
<dbReference type="AlphaFoldDB" id="A0A1G4ISW9"/>
<gene>
    <name evidence="12" type="ORF">LAME_0B00254G</name>
</gene>
<dbReference type="GO" id="GO:0003941">
    <property type="term" value="F:L-serine ammonia-lyase activity"/>
    <property type="evidence" value="ECO:0007669"/>
    <property type="project" value="UniProtKB-EC"/>
</dbReference>
<evidence type="ECO:0000256" key="8">
    <source>
        <dbReference type="ARBA" id="ARBA00022898"/>
    </source>
</evidence>
<dbReference type="InterPro" id="IPR001926">
    <property type="entry name" value="TrpB-like_PALP"/>
</dbReference>
<dbReference type="GO" id="GO:0006567">
    <property type="term" value="P:L-threonine catabolic process"/>
    <property type="evidence" value="ECO:0007669"/>
    <property type="project" value="TreeGrafter"/>
</dbReference>
<dbReference type="Gene3D" id="3.40.50.1100">
    <property type="match status" value="2"/>
</dbReference>
<dbReference type="GO" id="GO:0030170">
    <property type="term" value="F:pyridoxal phosphate binding"/>
    <property type="evidence" value="ECO:0007669"/>
    <property type="project" value="InterPro"/>
</dbReference>
<dbReference type="InterPro" id="IPR050147">
    <property type="entry name" value="Ser/Thr_Dehydratase"/>
</dbReference>
<dbReference type="OrthoDB" id="7773036at2759"/>
<protein>
    <recommendedName>
        <fullName evidence="5">L-serine ammonia-lyase</fullName>
        <ecNumber evidence="5">4.3.1.17</ecNumber>
    </recommendedName>
</protein>
<proteinExistence type="inferred from homology"/>
<comment type="pathway">
    <text evidence="3">Carbohydrate biosynthesis; gluconeogenesis.</text>
</comment>
<comment type="catalytic activity">
    <reaction evidence="10">
        <text>L-serine = pyruvate + NH4(+)</text>
        <dbReference type="Rhea" id="RHEA:19169"/>
        <dbReference type="ChEBI" id="CHEBI:15361"/>
        <dbReference type="ChEBI" id="CHEBI:28938"/>
        <dbReference type="ChEBI" id="CHEBI:33384"/>
        <dbReference type="EC" id="4.3.1.17"/>
    </reaction>
</comment>
<keyword evidence="6" id="KW-0312">Gluconeogenesis</keyword>
<evidence type="ECO:0000256" key="4">
    <source>
        <dbReference type="ARBA" id="ARBA00010869"/>
    </source>
</evidence>
<dbReference type="PROSITE" id="PS00165">
    <property type="entry name" value="DEHYDRATASE_SER_THR"/>
    <property type="match status" value="1"/>
</dbReference>
<evidence type="ECO:0000259" key="11">
    <source>
        <dbReference type="Pfam" id="PF00291"/>
    </source>
</evidence>
<feature type="domain" description="Tryptophan synthase beta chain-like PALP" evidence="11">
    <location>
        <begin position="3"/>
        <end position="318"/>
    </location>
</feature>
<evidence type="ECO:0000256" key="7">
    <source>
        <dbReference type="ARBA" id="ARBA00022490"/>
    </source>
</evidence>
<evidence type="ECO:0000256" key="1">
    <source>
        <dbReference type="ARBA" id="ARBA00001933"/>
    </source>
</evidence>
<dbReference type="PANTHER" id="PTHR48078">
    <property type="entry name" value="THREONINE DEHYDRATASE, MITOCHONDRIAL-RELATED"/>
    <property type="match status" value="1"/>
</dbReference>
<comment type="similarity">
    <text evidence="4">Belongs to the serine/threonine dehydratase family.</text>
</comment>
<dbReference type="GO" id="GO:0006565">
    <property type="term" value="P:L-serine catabolic process"/>
    <property type="evidence" value="ECO:0007669"/>
    <property type="project" value="TreeGrafter"/>
</dbReference>
<organism evidence="12 13">
    <name type="scientific">Lachancea meyersii CBS 8951</name>
    <dbReference type="NCBI Taxonomy" id="1266667"/>
    <lineage>
        <taxon>Eukaryota</taxon>
        <taxon>Fungi</taxon>
        <taxon>Dikarya</taxon>
        <taxon>Ascomycota</taxon>
        <taxon>Saccharomycotina</taxon>
        <taxon>Saccharomycetes</taxon>
        <taxon>Saccharomycetales</taxon>
        <taxon>Saccharomycetaceae</taxon>
        <taxon>Lachancea</taxon>
    </lineage>
</organism>
<evidence type="ECO:0000256" key="6">
    <source>
        <dbReference type="ARBA" id="ARBA00022432"/>
    </source>
</evidence>
<evidence type="ECO:0000313" key="13">
    <source>
        <dbReference type="Proteomes" id="UP000191144"/>
    </source>
</evidence>
<keyword evidence="8" id="KW-0663">Pyridoxal phosphate</keyword>
<dbReference type="InterPro" id="IPR036052">
    <property type="entry name" value="TrpB-like_PALP_sf"/>
</dbReference>
<evidence type="ECO:0000256" key="2">
    <source>
        <dbReference type="ARBA" id="ARBA00004496"/>
    </source>
</evidence>
<keyword evidence="7" id="KW-0963">Cytoplasm</keyword>
<name>A0A1G4ISW9_9SACH</name>
<dbReference type="Pfam" id="PF00291">
    <property type="entry name" value="PALP"/>
    <property type="match status" value="1"/>
</dbReference>
<dbReference type="GO" id="GO:0005737">
    <property type="term" value="C:cytoplasm"/>
    <property type="evidence" value="ECO:0007669"/>
    <property type="project" value="UniProtKB-SubCell"/>
</dbReference>
<dbReference type="EMBL" id="LT598478">
    <property type="protein sequence ID" value="SCU79760.1"/>
    <property type="molecule type" value="Genomic_DNA"/>
</dbReference>
<comment type="subcellular location">
    <subcellularLocation>
        <location evidence="2">Cytoplasm</location>
    </subcellularLocation>
</comment>
<evidence type="ECO:0000256" key="5">
    <source>
        <dbReference type="ARBA" id="ARBA00012093"/>
    </source>
</evidence>
<sequence length="335" mass="36330">MYYNKTPLLRRKFDDSKFSPQLFLKYEMLQPSGSFKSRGISYLISKRKSEAEAQGGRKLVVFSSSGGNAGLAAATAAKSMDLECTVVIPKTTKRRMIEKIEKSGATVIIHGDHWGQADAYLREVVMVEEVERGLETLYVHPFDDETIWEGHSTIVDEIVQQLEEHSIAPSRLKGIVCSVGGGGLFSGVVKGLERHKLADKVPVIAVETNGCDVLSKSLESGSPVTLSQISSVATSLGSPFIASFAFESALKYDSKALVLQDKEVLETCLTFADESGIIIEPACGASLHLCYNPKLFDIALGTQHSLAPTDVIVVIACGGSCVSYNDLLELYENKL</sequence>
<keyword evidence="9" id="KW-0456">Lyase</keyword>
<dbReference type="PANTHER" id="PTHR48078:SF2">
    <property type="entry name" value="CATABOLIC L-SERINE_THREONINE DEHYDRATASE"/>
    <property type="match status" value="1"/>
</dbReference>
<dbReference type="GO" id="GO:0004794">
    <property type="term" value="F:threonine deaminase activity"/>
    <property type="evidence" value="ECO:0007669"/>
    <property type="project" value="TreeGrafter"/>
</dbReference>
<dbReference type="GO" id="GO:0009097">
    <property type="term" value="P:isoleucine biosynthetic process"/>
    <property type="evidence" value="ECO:0007669"/>
    <property type="project" value="TreeGrafter"/>
</dbReference>
<dbReference type="InterPro" id="IPR000634">
    <property type="entry name" value="Ser/Thr_deHydtase_PyrdxlP-BS"/>
</dbReference>
<accession>A0A1G4ISW9</accession>